<keyword evidence="1" id="KW-1133">Transmembrane helix</keyword>
<dbReference type="AlphaFoldDB" id="A0A1G2APE6"/>
<evidence type="ECO:0008006" key="4">
    <source>
        <dbReference type="Google" id="ProtNLM"/>
    </source>
</evidence>
<feature type="transmembrane region" description="Helical" evidence="1">
    <location>
        <begin position="304"/>
        <end position="320"/>
    </location>
</feature>
<feature type="transmembrane region" description="Helical" evidence="1">
    <location>
        <begin position="201"/>
        <end position="221"/>
    </location>
</feature>
<feature type="transmembrane region" description="Helical" evidence="1">
    <location>
        <begin position="271"/>
        <end position="292"/>
    </location>
</feature>
<reference evidence="2 3" key="1">
    <citation type="journal article" date="2016" name="Nat. Commun.">
        <title>Thousands of microbial genomes shed light on interconnected biogeochemical processes in an aquifer system.</title>
        <authorList>
            <person name="Anantharaman K."/>
            <person name="Brown C.T."/>
            <person name="Hug L.A."/>
            <person name="Sharon I."/>
            <person name="Castelle C.J."/>
            <person name="Probst A.J."/>
            <person name="Thomas B.C."/>
            <person name="Singh A."/>
            <person name="Wilkins M.J."/>
            <person name="Karaoz U."/>
            <person name="Brodie E.L."/>
            <person name="Williams K.H."/>
            <person name="Hubbard S.S."/>
            <person name="Banfield J.F."/>
        </authorList>
    </citation>
    <scope>NUCLEOTIDE SEQUENCE [LARGE SCALE GENOMIC DNA]</scope>
</reference>
<dbReference type="EMBL" id="MHKB01000012">
    <property type="protein sequence ID" value="OGY78773.1"/>
    <property type="molecule type" value="Genomic_DNA"/>
</dbReference>
<feature type="transmembrane region" description="Helical" evidence="1">
    <location>
        <begin position="347"/>
        <end position="364"/>
    </location>
</feature>
<organism evidence="2 3">
    <name type="scientific">Candidatus Kerfeldbacteria bacterium RIFCSPHIGHO2_02_FULL_42_14</name>
    <dbReference type="NCBI Taxonomy" id="1798540"/>
    <lineage>
        <taxon>Bacteria</taxon>
        <taxon>Candidatus Kerfeldiibacteriota</taxon>
    </lineage>
</organism>
<feature type="transmembrane region" description="Helical" evidence="1">
    <location>
        <begin position="87"/>
        <end position="106"/>
    </location>
</feature>
<evidence type="ECO:0000313" key="2">
    <source>
        <dbReference type="EMBL" id="OGY78773.1"/>
    </source>
</evidence>
<sequence length="408" mass="48148">MILTCIVVFALYIFSRTSWYPPFGIWHRTLLYDYGDFAYYYEMVSRFFGGTTLVDIAPRSSYPPLFFLLAVVLRSIIYFTGGDFFHFIILFQILMGLAFGGTLLIASAILEILNRSKAWLWLLFLPSSLYFIFNRFDILVALTLLVSIRFLIRKQFFWSLVFLALSALLKWHTAFLAPLYFFHLVPFVIHPTHQRDIIRGWCAFFGLFFATHFFVGLIFGWDMIFDPYILQLYRSSEVGSFFAALFGGRIYSRDPIAFSGVFALPPFFNELLSFVFGIVRFLPLAFLPLWFVRQSRVQNFHMSTELFLLWGCLILMNFVLWNNVYSNQWILWFLPLLLFVLSRGKELLLVIVFDILNYLQFPFFYERLLAGDVWSFQALVFVRSAILLWLVYRMVLQITQKQKYAFVE</sequence>
<evidence type="ECO:0000256" key="1">
    <source>
        <dbReference type="SAM" id="Phobius"/>
    </source>
</evidence>
<dbReference type="STRING" id="1798540.A3B74_03215"/>
<feature type="transmembrane region" description="Helical" evidence="1">
    <location>
        <begin position="326"/>
        <end position="342"/>
    </location>
</feature>
<comment type="caution">
    <text evidence="2">The sequence shown here is derived from an EMBL/GenBank/DDBJ whole genome shotgun (WGS) entry which is preliminary data.</text>
</comment>
<protein>
    <recommendedName>
        <fullName evidence="4">Glycosyltransferase RgtA/B/C/D-like domain-containing protein</fullName>
    </recommendedName>
</protein>
<dbReference type="Proteomes" id="UP000177165">
    <property type="component" value="Unassembled WGS sequence"/>
</dbReference>
<feature type="transmembrane region" description="Helical" evidence="1">
    <location>
        <begin position="376"/>
        <end position="396"/>
    </location>
</feature>
<gene>
    <name evidence="2" type="ORF">A3B74_03215</name>
</gene>
<keyword evidence="1" id="KW-0472">Membrane</keyword>
<keyword evidence="1" id="KW-0812">Transmembrane</keyword>
<feature type="transmembrane region" description="Helical" evidence="1">
    <location>
        <begin position="64"/>
        <end position="81"/>
    </location>
</feature>
<accession>A0A1G2APE6</accession>
<feature type="transmembrane region" description="Helical" evidence="1">
    <location>
        <begin position="156"/>
        <end position="189"/>
    </location>
</feature>
<proteinExistence type="predicted"/>
<evidence type="ECO:0000313" key="3">
    <source>
        <dbReference type="Proteomes" id="UP000177165"/>
    </source>
</evidence>
<name>A0A1G2APE6_9BACT</name>